<dbReference type="PANTHER" id="PTHR38447">
    <property type="entry name" value="TRANSCRIPTION FACTOR YDEB-RELATED"/>
    <property type="match status" value="1"/>
</dbReference>
<dbReference type="RefSeq" id="WP_267949551.1">
    <property type="nucleotide sequence ID" value="NZ_BAAAJA010000008.1"/>
</dbReference>
<dbReference type="PANTHER" id="PTHR38447:SF1">
    <property type="entry name" value="RNA POLYMERASE-BINDING TRANSCRIPTION FACTOR CARD"/>
    <property type="match status" value="1"/>
</dbReference>
<dbReference type="InterPro" id="IPR048792">
    <property type="entry name" value="CarD_C"/>
</dbReference>
<gene>
    <name evidence="3" type="ORF">ABUK86_17990</name>
    <name evidence="2" type="ORF">Q8A49_24740</name>
</gene>
<proteinExistence type="predicted"/>
<dbReference type="Pfam" id="PF02559">
    <property type="entry name" value="CarD_TRCF_RID"/>
    <property type="match status" value="1"/>
</dbReference>
<dbReference type="SMART" id="SM01058">
    <property type="entry name" value="CarD_TRCF"/>
    <property type="match status" value="1"/>
</dbReference>
<dbReference type="EMBL" id="JAUUCC010000080">
    <property type="protein sequence ID" value="MEE2053711.1"/>
    <property type="molecule type" value="Genomic_DNA"/>
</dbReference>
<dbReference type="SUPFAM" id="SSF141259">
    <property type="entry name" value="CarD-like"/>
    <property type="match status" value="1"/>
</dbReference>
<protein>
    <submittedName>
        <fullName evidence="3">CarD family transcriptional regulator</fullName>
    </submittedName>
</protein>
<name>A0ABV1ZX77_9ACTN</name>
<reference evidence="3 5" key="2">
    <citation type="submission" date="2024-06" db="EMBL/GenBank/DDBJ databases">
        <authorList>
            <person name="Bataeva Y.V."/>
            <person name="Grigorian L.N."/>
            <person name="Solomentsev V.I."/>
        </authorList>
    </citation>
    <scope>NUCLEOTIDE SEQUENCE [LARGE SCALE GENOMIC DNA]</scope>
    <source>
        <strain evidence="3">SCPM-O-B-12605</strain>
        <strain evidence="5">SCPM-O-B-12605 (RCAM04882)</strain>
    </source>
</reference>
<dbReference type="Gene3D" id="1.20.58.1290">
    <property type="entry name" value="CarD-like, C-terminal domain"/>
    <property type="match status" value="1"/>
</dbReference>
<dbReference type="InterPro" id="IPR042215">
    <property type="entry name" value="CarD-like_C"/>
</dbReference>
<dbReference type="InterPro" id="IPR036101">
    <property type="entry name" value="CarD-like/TRCF_RID_sf"/>
</dbReference>
<accession>A0ABV1ZX77</accession>
<dbReference type="EMBL" id="JBEQNB010000009">
    <property type="protein sequence ID" value="MES0835674.1"/>
    <property type="molecule type" value="Genomic_DNA"/>
</dbReference>
<dbReference type="Gene3D" id="2.40.10.170">
    <property type="match status" value="1"/>
</dbReference>
<feature type="domain" description="CarD-like/TRCF RNAP-interacting" evidence="1">
    <location>
        <begin position="2"/>
        <end position="112"/>
    </location>
</feature>
<reference evidence="2 4" key="1">
    <citation type="submission" date="2023-07" db="EMBL/GenBank/DDBJ databases">
        <authorList>
            <person name="Girao M."/>
            <person name="Carvalho M.F."/>
        </authorList>
    </citation>
    <scope>NUCLEOTIDE SEQUENCE [LARGE SCALE GENOMIC DNA]</scope>
    <source>
        <strain evidence="2 4">66/93</strain>
    </source>
</reference>
<dbReference type="Proteomes" id="UP001348641">
    <property type="component" value="Unassembled WGS sequence"/>
</dbReference>
<evidence type="ECO:0000313" key="5">
    <source>
        <dbReference type="Proteomes" id="UP001432401"/>
    </source>
</evidence>
<dbReference type="InterPro" id="IPR003711">
    <property type="entry name" value="CarD-like/TRCF_RID"/>
</dbReference>
<dbReference type="Proteomes" id="UP001432401">
    <property type="component" value="Unassembled WGS sequence"/>
</dbReference>
<evidence type="ECO:0000313" key="4">
    <source>
        <dbReference type="Proteomes" id="UP001348641"/>
    </source>
</evidence>
<comment type="caution">
    <text evidence="3">The sequence shown here is derived from an EMBL/GenBank/DDBJ whole genome shotgun (WGS) entry which is preliminary data.</text>
</comment>
<dbReference type="Pfam" id="PF21095">
    <property type="entry name" value="CarD_C"/>
    <property type="match status" value="1"/>
</dbReference>
<evidence type="ECO:0000313" key="2">
    <source>
        <dbReference type="EMBL" id="MEE2053711.1"/>
    </source>
</evidence>
<keyword evidence="5" id="KW-1185">Reference proteome</keyword>
<organism evidence="3 5">
    <name type="scientific">Nocardiopsis tropica</name>
    <dbReference type="NCBI Taxonomy" id="109330"/>
    <lineage>
        <taxon>Bacteria</taxon>
        <taxon>Bacillati</taxon>
        <taxon>Actinomycetota</taxon>
        <taxon>Actinomycetes</taxon>
        <taxon>Streptosporangiales</taxon>
        <taxon>Nocardiopsidaceae</taxon>
        <taxon>Nocardiopsis</taxon>
    </lineage>
</organism>
<evidence type="ECO:0000313" key="3">
    <source>
        <dbReference type="EMBL" id="MES0835674.1"/>
    </source>
</evidence>
<dbReference type="InterPro" id="IPR052531">
    <property type="entry name" value="CarD-like_regulator"/>
</dbReference>
<evidence type="ECO:0000259" key="1">
    <source>
        <dbReference type="SMART" id="SM01058"/>
    </source>
</evidence>
<sequence>MDLTVGHALIHPRHGLVTITGRSTRTTPAGDVEFLTLTVRASAMDIQIPVANVELVGLRKVVDDEGLQTILDTLSRPPTDDPPNWSRRFKNYETKLGSGDPRQIAELVRSISDRQRARKVSAGEKRLFLSGREMLVNELSQHPGVGDVEKAERLIEEKLSS</sequence>